<sequence>MAWWSTSWLPLPSIEFSLPSGIQRRFISFLLKRSLGHLLKPGQFDVQQIDSQIGSGYVQVRDLELDYTAINSHLIGLPVKLHDGSISSVTARIPWPNPLTANVGLSIQSLHLTFHVDPKAPVPTAQATTNLADSVVSVAESFIHDELTPGEEATLRESFHPDLDISVTSTRENVPGGLDPFIAADEEASSEVDPAGVSIFATMIERLLSRFEFDAKDTSITLVYPGHSSFIFKVSEIAYGRDDRSNTTSRNSSTGPKDVAIGLESPGETRTISISGATLFIYVDTINHIGCSSSAHSPQSQSAFNPLISPPSPSAYHYQSDSDLDEDTQLMMSQSIAGLPPRPVSPASTVASTVASTMFQSAVSIIAKDDTEGSNAQTNSQDTPLAFASELLTTSLSPRRTVVPSFALSTVAPSVGASSTEGQQAKKSGRVSISITTSTIACALGATHIRSILDIAEILDSGGASTTTVSSSILDDIKASIDIRGIALLFLPSLLTVKDAQGLPKSKGEVLIDLGAFFDQPLIPPKLLHGYVRLLVETVAVTASISTSNELVSSTSTAIALTVADLSICAFRRPSGSPSSPSSSHEHVVSPVLITDPHLSLQYPTEHQSPATISSYDSNHPLQSAQTPPLPVFDVADWTTPLQHANQARVSLWRVKPSHRHNQSRRSDFPQRDSGSESGGDETDETDPTPPASPRGQRISKMREQQREREMERKRLERLVLEDLNLSMDYRLKEPGLSAPSTRLKRKVCQYDSYCKSSGINSTQVKSRTQEVQIVDVTIGFPMIRMEIRCPPPPSYSPRSGALIMDIHGLTLSTHSPQSSHKPGARFTGIDATVSPPSPLHKSNSTLLGSGLNAPPVTIALTQTHNLAINPSKALVLTIQIPSLHIDLSKPLLDGVQLWADDIQQLVERTVSKSADSETSSRQGPSLIGSRFFVPAKHRASSSSLESNGIGLQGNEPLSNETIIKATISEAFVRLMVPREVNDTSVLLQPFDILASEVDALLELKPEGKTVMTLSTMIIAIVDGQSPSSMPFLSLTAPHSLLSSPRPLLKLHFSSLVVPESTAKETRIRLTLCGFTYNFLPDLQWMSDLARFAKSPPGAFESVIPSERTRITVKVMDGSVRLFAPQYPGALVLHLGDLDFSTDIVGDSTETHLNLGVSTLGVLLVDNHLAAANDVNRLSLLGAKGIMFWKRSGYALLAEISDLKLLIAIVNGDTSNSDVTVEGITLRLHLCADTMTALGAFGSDLGSAFSKHDTEPSLQPQTKEPANLSTQRNINHEIMASVDEQAFHRIPEVGAAPDMINDDLPSNPEYLDASFGAAAGLREYDDEDLEDLQEEDIFLYNTTSEKAGLISKVGGETIKLLHSEGLDVVENYFTTLPALSEEIYENGMVKDRLRIHQADVTLFLYEGYDWASTRQTIEHEVKEMKRRLAKIKQLVASGQTYDPNVDEASTLLFNSVYVGLEQELNEMGSDALIEAIDEELKDDLETASQSSWQSLKPQTHEQSAPRSLRIHGHRLTRARGPSIEFRLFGLNAEVDQHAPSDDTVSRVLATIRDVEILDHVKTSTWRKFLSALRSDSHGNVRETDSNMVRVELRTVRPVPSNPSEEARLRAKILPLRLHVDQDALDFLKKFFSFKDPNAAPAAGAPSNEIYFQHAEVFPVGLKLDYKPRRVDYRALREGRTIELMNFFHFDGAEMTLRHITISGITGWPRFFDLLNDLWTPDVKATQLADVISGVAPIRSVVNVGSGVADLVLLPIAQYKKDGRIVRGIQKGTRAFVQTTAVEAIKLGARLATGTQVILEQAENVLGSHFSESITAETVQGSPVNSEGTGPRWDTDEDAADLISKYAEQPLDMKEGMQSAYTSLRRNLNSAAQTILAVPMEVYERSSNEGPVRAVIRAVPIAVLKPMIGASEAVSKALLGLHNSMDPNVRLENEAKYKHRQ</sequence>
<feature type="compositionally biased region" description="Basic and acidic residues" evidence="13">
    <location>
        <begin position="665"/>
        <end position="675"/>
    </location>
</feature>
<dbReference type="GO" id="GO:0061709">
    <property type="term" value="P:reticulophagy"/>
    <property type="evidence" value="ECO:0007669"/>
    <property type="project" value="TreeGrafter"/>
</dbReference>
<feature type="region of interest" description="Disordered" evidence="13">
    <location>
        <begin position="242"/>
        <end position="264"/>
    </location>
</feature>
<dbReference type="Pfam" id="PF13329">
    <property type="entry name" value="ATG2_CAD"/>
    <property type="match status" value="1"/>
</dbReference>
<dbReference type="InParanoid" id="W4KJ04"/>
<feature type="compositionally biased region" description="Low complexity" evidence="13">
    <location>
        <begin position="294"/>
        <end position="303"/>
    </location>
</feature>
<comment type="catalytic activity">
    <reaction evidence="11">
        <text>a 1,2-diacyl-sn-glycero-3-phosphoethanolamine(in) = a 1,2-diacyl-sn-glycero-3-phosphoethanolamine(out)</text>
        <dbReference type="Rhea" id="RHEA:38895"/>
        <dbReference type="ChEBI" id="CHEBI:64612"/>
    </reaction>
</comment>
<feature type="region of interest" description="Disordered" evidence="13">
    <location>
        <begin position="294"/>
        <end position="320"/>
    </location>
</feature>
<evidence type="ECO:0000256" key="13">
    <source>
        <dbReference type="SAM" id="MobiDB-lite"/>
    </source>
</evidence>
<keyword evidence="9" id="KW-0472">Membrane</keyword>
<feature type="region of interest" description="Disordered" evidence="13">
    <location>
        <begin position="1487"/>
        <end position="1506"/>
    </location>
</feature>
<evidence type="ECO:0000313" key="14">
    <source>
        <dbReference type="EMBL" id="ETW85828.1"/>
    </source>
</evidence>
<dbReference type="GO" id="GO:0061908">
    <property type="term" value="C:phagophore"/>
    <property type="evidence" value="ECO:0007669"/>
    <property type="project" value="TreeGrafter"/>
</dbReference>
<dbReference type="GO" id="GO:0034727">
    <property type="term" value="P:piecemeal microautophagy of the nucleus"/>
    <property type="evidence" value="ECO:0007669"/>
    <property type="project" value="TreeGrafter"/>
</dbReference>
<evidence type="ECO:0000256" key="10">
    <source>
        <dbReference type="ARBA" id="ARBA00024479"/>
    </source>
</evidence>
<evidence type="ECO:0000256" key="7">
    <source>
        <dbReference type="ARBA" id="ARBA00023006"/>
    </source>
</evidence>
<evidence type="ECO:0000256" key="9">
    <source>
        <dbReference type="ARBA" id="ARBA00023136"/>
    </source>
</evidence>
<reference evidence="14 15" key="1">
    <citation type="journal article" date="2012" name="New Phytol.">
        <title>Insight into trade-off between wood decay and parasitism from the genome of a fungal forest pathogen.</title>
        <authorList>
            <person name="Olson A."/>
            <person name="Aerts A."/>
            <person name="Asiegbu F."/>
            <person name="Belbahri L."/>
            <person name="Bouzid O."/>
            <person name="Broberg A."/>
            <person name="Canback B."/>
            <person name="Coutinho P.M."/>
            <person name="Cullen D."/>
            <person name="Dalman K."/>
            <person name="Deflorio G."/>
            <person name="van Diepen L.T."/>
            <person name="Dunand C."/>
            <person name="Duplessis S."/>
            <person name="Durling M."/>
            <person name="Gonthier P."/>
            <person name="Grimwood J."/>
            <person name="Fossdal C.G."/>
            <person name="Hansson D."/>
            <person name="Henrissat B."/>
            <person name="Hietala A."/>
            <person name="Himmelstrand K."/>
            <person name="Hoffmeister D."/>
            <person name="Hogberg N."/>
            <person name="James T.Y."/>
            <person name="Karlsson M."/>
            <person name="Kohler A."/>
            <person name="Kues U."/>
            <person name="Lee Y.H."/>
            <person name="Lin Y.C."/>
            <person name="Lind M."/>
            <person name="Lindquist E."/>
            <person name="Lombard V."/>
            <person name="Lucas S."/>
            <person name="Lunden K."/>
            <person name="Morin E."/>
            <person name="Murat C."/>
            <person name="Park J."/>
            <person name="Raffaello T."/>
            <person name="Rouze P."/>
            <person name="Salamov A."/>
            <person name="Schmutz J."/>
            <person name="Solheim H."/>
            <person name="Stahlberg J."/>
            <person name="Velez H."/>
            <person name="de Vries R.P."/>
            <person name="Wiebenga A."/>
            <person name="Woodward S."/>
            <person name="Yakovlev I."/>
            <person name="Garbelotto M."/>
            <person name="Martin F."/>
            <person name="Grigoriev I.V."/>
            <person name="Stenlid J."/>
        </authorList>
    </citation>
    <scope>NUCLEOTIDE SEQUENCE [LARGE SCALE GENOMIC DNA]</scope>
    <source>
        <strain evidence="14 15">TC 32-1</strain>
    </source>
</reference>
<dbReference type="GO" id="GO:0032266">
    <property type="term" value="F:phosphatidylinositol-3-phosphate binding"/>
    <property type="evidence" value="ECO:0007669"/>
    <property type="project" value="TreeGrafter"/>
</dbReference>
<evidence type="ECO:0000256" key="5">
    <source>
        <dbReference type="ARBA" id="ARBA00022448"/>
    </source>
</evidence>
<proteinExistence type="inferred from homology"/>
<feature type="compositionally biased region" description="Basic and acidic residues" evidence="13">
    <location>
        <begin position="701"/>
        <end position="711"/>
    </location>
</feature>
<feature type="compositionally biased region" description="Polar residues" evidence="13">
    <location>
        <begin position="605"/>
        <end position="627"/>
    </location>
</feature>
<keyword evidence="8" id="KW-0445">Lipid transport</keyword>
<name>W4KJ04_HETIT</name>
<dbReference type="GO" id="GO:0043495">
    <property type="term" value="F:protein-membrane adaptor activity"/>
    <property type="evidence" value="ECO:0007669"/>
    <property type="project" value="TreeGrafter"/>
</dbReference>
<dbReference type="GeneID" id="20678515"/>
<accession>W4KJ04</accession>
<dbReference type="PANTHER" id="PTHR13190">
    <property type="entry name" value="AUTOPHAGY-RELATED 2, ISOFORM A"/>
    <property type="match status" value="1"/>
</dbReference>
<dbReference type="GO" id="GO:0061723">
    <property type="term" value="P:glycophagy"/>
    <property type="evidence" value="ECO:0007669"/>
    <property type="project" value="TreeGrafter"/>
</dbReference>
<feature type="compositionally biased region" description="Polar residues" evidence="13">
    <location>
        <begin position="1487"/>
        <end position="1505"/>
    </location>
</feature>
<dbReference type="EMBL" id="KI925455">
    <property type="protein sequence ID" value="ETW85828.1"/>
    <property type="molecule type" value="Genomic_DNA"/>
</dbReference>
<dbReference type="Proteomes" id="UP000030671">
    <property type="component" value="Unassembled WGS sequence"/>
</dbReference>
<comment type="catalytic activity">
    <reaction evidence="12">
        <text>a 1,2-diacyl-sn-glycero-3-phosphocholine(in) = a 1,2-diacyl-sn-glycero-3-phosphocholine(out)</text>
        <dbReference type="Rhea" id="RHEA:38571"/>
        <dbReference type="ChEBI" id="CHEBI:57643"/>
    </reaction>
</comment>
<evidence type="ECO:0000256" key="12">
    <source>
        <dbReference type="ARBA" id="ARBA00024631"/>
    </source>
</evidence>
<dbReference type="GO" id="GO:0034045">
    <property type="term" value="C:phagophore assembly site membrane"/>
    <property type="evidence" value="ECO:0007669"/>
    <property type="project" value="UniProtKB-SubCell"/>
</dbReference>
<dbReference type="OrthoDB" id="18982at2759"/>
<dbReference type="STRING" id="747525.W4KJ04"/>
<keyword evidence="5" id="KW-0813">Transport</keyword>
<feature type="region of interest" description="Disordered" evidence="13">
    <location>
        <begin position="1816"/>
        <end position="1835"/>
    </location>
</feature>
<dbReference type="PANTHER" id="PTHR13190:SF1">
    <property type="entry name" value="AUTOPHAGY-RELATED 2, ISOFORM A"/>
    <property type="match status" value="1"/>
</dbReference>
<feature type="region of interest" description="Disordered" evidence="13">
    <location>
        <begin position="605"/>
        <end position="628"/>
    </location>
</feature>
<dbReference type="GO" id="GO:0005789">
    <property type="term" value="C:endoplasmic reticulum membrane"/>
    <property type="evidence" value="ECO:0007669"/>
    <property type="project" value="UniProtKB-SubCell"/>
</dbReference>
<evidence type="ECO:0000256" key="4">
    <source>
        <dbReference type="ARBA" id="ARBA00018070"/>
    </source>
</evidence>
<organism evidence="14 15">
    <name type="scientific">Heterobasidion irregulare (strain TC 32-1)</name>
    <dbReference type="NCBI Taxonomy" id="747525"/>
    <lineage>
        <taxon>Eukaryota</taxon>
        <taxon>Fungi</taxon>
        <taxon>Dikarya</taxon>
        <taxon>Basidiomycota</taxon>
        <taxon>Agaricomycotina</taxon>
        <taxon>Agaricomycetes</taxon>
        <taxon>Russulales</taxon>
        <taxon>Bondarzewiaceae</taxon>
        <taxon>Heterobasidion</taxon>
        <taxon>Heterobasidion annosum species complex</taxon>
    </lineage>
</organism>
<dbReference type="GO" id="GO:0000045">
    <property type="term" value="P:autophagosome assembly"/>
    <property type="evidence" value="ECO:0007669"/>
    <property type="project" value="TreeGrafter"/>
</dbReference>
<feature type="region of interest" description="Disordered" evidence="13">
    <location>
        <begin position="653"/>
        <end position="711"/>
    </location>
</feature>
<keyword evidence="6" id="KW-0256">Endoplasmic reticulum</keyword>
<evidence type="ECO:0000256" key="8">
    <source>
        <dbReference type="ARBA" id="ARBA00023055"/>
    </source>
</evidence>
<comment type="catalytic activity">
    <reaction evidence="10">
        <text>a 1,2-diacyl-sn-glycero-3-phospho-L-serine(in) = a 1,2-diacyl-sn-glycero-3-phospho-L-serine(out)</text>
        <dbReference type="Rhea" id="RHEA:38663"/>
        <dbReference type="ChEBI" id="CHEBI:57262"/>
    </reaction>
</comment>
<feature type="compositionally biased region" description="Polar residues" evidence="13">
    <location>
        <begin position="1816"/>
        <end position="1827"/>
    </location>
</feature>
<dbReference type="InterPro" id="IPR026849">
    <property type="entry name" value="ATG2"/>
</dbReference>
<dbReference type="GO" id="GO:0000422">
    <property type="term" value="P:autophagy of mitochondrion"/>
    <property type="evidence" value="ECO:0007669"/>
    <property type="project" value="TreeGrafter"/>
</dbReference>
<evidence type="ECO:0000256" key="3">
    <source>
        <dbReference type="ARBA" id="ARBA00009714"/>
    </source>
</evidence>
<evidence type="ECO:0000313" key="15">
    <source>
        <dbReference type="Proteomes" id="UP000030671"/>
    </source>
</evidence>
<dbReference type="RefSeq" id="XP_009541846.1">
    <property type="nucleotide sequence ID" value="XM_009543551.1"/>
</dbReference>
<evidence type="ECO:0000256" key="2">
    <source>
        <dbReference type="ARBA" id="ARBA00004623"/>
    </source>
</evidence>
<dbReference type="eggNOG" id="KOG2993">
    <property type="taxonomic scope" value="Eukaryota"/>
</dbReference>
<keyword evidence="15" id="KW-1185">Reference proteome</keyword>
<evidence type="ECO:0000256" key="1">
    <source>
        <dbReference type="ARBA" id="ARBA00004406"/>
    </source>
</evidence>
<keyword evidence="7" id="KW-0072">Autophagy</keyword>
<gene>
    <name evidence="14" type="ORF">HETIRDRAFT_60499</name>
</gene>
<comment type="similarity">
    <text evidence="3">Belongs to the ATG2 family.</text>
</comment>
<dbReference type="HOGENOM" id="CLU_000795_0_0_1"/>
<evidence type="ECO:0000256" key="11">
    <source>
        <dbReference type="ARBA" id="ARBA00024615"/>
    </source>
</evidence>
<comment type="subcellular location">
    <subcellularLocation>
        <location evidence="1">Endoplasmic reticulum membrane</location>
        <topology evidence="1">Peripheral membrane protein</topology>
    </subcellularLocation>
    <subcellularLocation>
        <location evidence="2">Preautophagosomal structure membrane</location>
        <topology evidence="2">Peripheral membrane protein</topology>
    </subcellularLocation>
</comment>
<dbReference type="GO" id="GO:0006869">
    <property type="term" value="P:lipid transport"/>
    <property type="evidence" value="ECO:0007669"/>
    <property type="project" value="UniProtKB-KW"/>
</dbReference>
<dbReference type="KEGG" id="hir:HETIRDRAFT_60499"/>
<protein>
    <recommendedName>
        <fullName evidence="4">Autophagy-related protein 2</fullName>
    </recommendedName>
</protein>
<evidence type="ECO:0000256" key="6">
    <source>
        <dbReference type="ARBA" id="ARBA00022824"/>
    </source>
</evidence>